<dbReference type="GO" id="GO:0000963">
    <property type="term" value="P:mitochondrial RNA processing"/>
    <property type="evidence" value="ECO:0007669"/>
    <property type="project" value="TreeGrafter"/>
</dbReference>
<dbReference type="Proteomes" id="UP000515159">
    <property type="component" value="Chromosome 2"/>
</dbReference>
<dbReference type="KEGG" id="gsh:117354414"/>
<keyword evidence="9" id="KW-1185">Reference proteome</keyword>
<dbReference type="RefSeq" id="XP_033787795.1">
    <property type="nucleotide sequence ID" value="XM_033931904.1"/>
</dbReference>
<evidence type="ECO:0000256" key="1">
    <source>
        <dbReference type="ARBA" id="ARBA00004305"/>
    </source>
</evidence>
<evidence type="ECO:0000313" key="11">
    <source>
        <dbReference type="RefSeq" id="XP_033787795.1"/>
    </source>
</evidence>
<evidence type="ECO:0000256" key="6">
    <source>
        <dbReference type="ARBA" id="ARBA00042265"/>
    </source>
</evidence>
<protein>
    <recommendedName>
        <fullName evidence="5">FAST kinase domain-containing protein 4</fullName>
    </recommendedName>
    <alternativeName>
        <fullName evidence="7">Protein TBRG4</fullName>
    </alternativeName>
    <alternativeName>
        <fullName evidence="6">Transforming growth factor beta regulator 4</fullName>
    </alternativeName>
</protein>
<dbReference type="GO" id="GO:0044528">
    <property type="term" value="P:regulation of mitochondrial mRNA stability"/>
    <property type="evidence" value="ECO:0007669"/>
    <property type="project" value="InterPro"/>
</dbReference>
<keyword evidence="2" id="KW-0809">Transit peptide</keyword>
<evidence type="ECO:0000256" key="7">
    <source>
        <dbReference type="ARBA" id="ARBA00043220"/>
    </source>
</evidence>
<gene>
    <name evidence="10 11" type="primary">TBRG4</name>
</gene>
<dbReference type="InterPro" id="IPR050870">
    <property type="entry name" value="FAST_kinase"/>
</dbReference>
<dbReference type="PROSITE" id="PS51286">
    <property type="entry name" value="RAP"/>
    <property type="match status" value="1"/>
</dbReference>
<proteinExistence type="inferred from homology"/>
<dbReference type="PANTHER" id="PTHR21228:SF59">
    <property type="entry name" value="FAST KINASE DOMAIN-CONTAINING PROTEIN 4"/>
    <property type="match status" value="1"/>
</dbReference>
<dbReference type="SMART" id="SM00952">
    <property type="entry name" value="RAP"/>
    <property type="match status" value="1"/>
</dbReference>
<feature type="domain" description="RAP" evidence="8">
    <location>
        <begin position="565"/>
        <end position="623"/>
    </location>
</feature>
<dbReference type="Pfam" id="PF08368">
    <property type="entry name" value="FAST_2"/>
    <property type="match status" value="1"/>
</dbReference>
<keyword evidence="10 11" id="KW-0808">Transferase</keyword>
<evidence type="ECO:0000256" key="4">
    <source>
        <dbReference type="ARBA" id="ARBA00038281"/>
    </source>
</evidence>
<dbReference type="InterPro" id="IPR010622">
    <property type="entry name" value="FAST_Leu-rich"/>
</dbReference>
<name>A0A6P8PZ70_GEOSA</name>
<evidence type="ECO:0000313" key="10">
    <source>
        <dbReference type="RefSeq" id="XP_033787794.1"/>
    </source>
</evidence>
<dbReference type="InterPro" id="IPR013584">
    <property type="entry name" value="RAP"/>
</dbReference>
<sequence length="635" mass="73106">MASRLVQRCSYMFGVSVLAHFKTPACAMVISGRKSFRRSLPLAVLEQIHTSTFSWHTDQPLVKEQTYSKETERSEVDTLIESSSTIEELLQLTKSHPLNGNQAAVIISRLSWLAAEQKLDVRSILQDVRFKQLLKVVGDQVSVVWNGKLVFLLRSLFFLGLNNANKELKSVEQEVRWRLRKLNFKHLVVFADFYVPFACTQDQKDLLSDLLKHLELRWTEVGNARMVVVLMTKVGFLSQSLMEKLEDKALEFAEYFSAEDIRRVTLALAAQKRRSVPLLRALSYHLVQRHFSLSSSMLVDLAFAYGKLNFHQTQVFQKMASDLLSKMPELSPIDVSQCVKSFAYLKWLNLPLFEAFAEYTMENAEKFTFPQLCNMVLSFARLNFQPNREEVFYELVHQRVGAELDSLSPQQLIDLVWSLCVLQQVKLPYLEKVLHSDCYSSVLGNTSFKMQNRRLKLIHINSTAKLECAEYKGPFLPMEILNAEIYRSSDRKPSQLQVELLEVIKGLTGAEDFCRTAVDTVYGWQIDGEMVLTSENKPMPLKELLAPHIFQSQGMQPLPAGAQRMAFLSWVFPNYNSKSKDLLGRFVLARRHLQAAGFLIVDVPYYEWLDLKYEWQKVAYLQDKMRKAMAEEMAK</sequence>
<dbReference type="OrthoDB" id="6501018at2759"/>
<comment type="subcellular location">
    <subcellularLocation>
        <location evidence="1">Mitochondrion matrix</location>
    </subcellularLocation>
</comment>
<keyword evidence="10 11" id="KW-0418">Kinase</keyword>
<comment type="similarity">
    <text evidence="4">Belongs to the FAST kinase family.</text>
</comment>
<dbReference type="GO" id="GO:0035770">
    <property type="term" value="C:ribonucleoprotein granule"/>
    <property type="evidence" value="ECO:0007669"/>
    <property type="project" value="TreeGrafter"/>
</dbReference>
<dbReference type="AlphaFoldDB" id="A0A6P8PZ70"/>
<evidence type="ECO:0000313" key="9">
    <source>
        <dbReference type="Proteomes" id="UP000515159"/>
    </source>
</evidence>
<keyword evidence="3" id="KW-0496">Mitochondrion</keyword>
<dbReference type="CDD" id="cd23739">
    <property type="entry name" value="TBRG4-like_N"/>
    <property type="match status" value="1"/>
</dbReference>
<reference evidence="10 11" key="1">
    <citation type="submission" date="2025-04" db="UniProtKB">
        <authorList>
            <consortium name="RefSeq"/>
        </authorList>
    </citation>
    <scope>IDENTIFICATION</scope>
</reference>
<dbReference type="GO" id="GO:0005759">
    <property type="term" value="C:mitochondrial matrix"/>
    <property type="evidence" value="ECO:0007669"/>
    <property type="project" value="UniProtKB-SubCell"/>
</dbReference>
<dbReference type="PANTHER" id="PTHR21228">
    <property type="entry name" value="FAST LEU-RICH DOMAIN-CONTAINING"/>
    <property type="match status" value="1"/>
</dbReference>
<evidence type="ECO:0000256" key="2">
    <source>
        <dbReference type="ARBA" id="ARBA00022946"/>
    </source>
</evidence>
<dbReference type="GO" id="GO:0003723">
    <property type="term" value="F:RNA binding"/>
    <property type="evidence" value="ECO:0007669"/>
    <property type="project" value="TreeGrafter"/>
</dbReference>
<evidence type="ECO:0000256" key="3">
    <source>
        <dbReference type="ARBA" id="ARBA00023128"/>
    </source>
</evidence>
<organism evidence="9 11">
    <name type="scientific">Geotrypetes seraphini</name>
    <name type="common">Gaboon caecilian</name>
    <name type="synonym">Caecilia seraphini</name>
    <dbReference type="NCBI Taxonomy" id="260995"/>
    <lineage>
        <taxon>Eukaryota</taxon>
        <taxon>Metazoa</taxon>
        <taxon>Chordata</taxon>
        <taxon>Craniata</taxon>
        <taxon>Vertebrata</taxon>
        <taxon>Euteleostomi</taxon>
        <taxon>Amphibia</taxon>
        <taxon>Gymnophiona</taxon>
        <taxon>Geotrypetes</taxon>
    </lineage>
</organism>
<dbReference type="CTD" id="9238"/>
<evidence type="ECO:0000259" key="8">
    <source>
        <dbReference type="PROSITE" id="PS51286"/>
    </source>
</evidence>
<accession>A0A6P8PZ70</accession>
<dbReference type="Pfam" id="PF06743">
    <property type="entry name" value="FAST_1"/>
    <property type="match status" value="1"/>
</dbReference>
<dbReference type="Pfam" id="PF08373">
    <property type="entry name" value="RAP"/>
    <property type="match status" value="1"/>
</dbReference>
<dbReference type="InterPro" id="IPR013579">
    <property type="entry name" value="FAST_2"/>
</dbReference>
<dbReference type="RefSeq" id="XP_033787794.1">
    <property type="nucleotide sequence ID" value="XM_033931903.1"/>
</dbReference>
<dbReference type="GO" id="GO:0016301">
    <property type="term" value="F:kinase activity"/>
    <property type="evidence" value="ECO:0007669"/>
    <property type="project" value="UniProtKB-KW"/>
</dbReference>
<evidence type="ECO:0000256" key="5">
    <source>
        <dbReference type="ARBA" id="ARBA00040471"/>
    </source>
</evidence>
<dbReference type="GeneID" id="117354414"/>